<dbReference type="Proteomes" id="UP000694240">
    <property type="component" value="Chromosome 2"/>
</dbReference>
<evidence type="ECO:0000313" key="1">
    <source>
        <dbReference type="EMBL" id="KAG7636134.1"/>
    </source>
</evidence>
<name>A0A8T2FMR2_9BRAS</name>
<accession>A0A8T2FMR2</accession>
<gene>
    <name evidence="1" type="ORF">ISN45_At02g007530</name>
</gene>
<protein>
    <submittedName>
        <fullName evidence="1">Uncharacterized protein</fullName>
    </submittedName>
</protein>
<organism evidence="1 2">
    <name type="scientific">Arabidopsis thaliana x Arabidopsis arenosa</name>
    <dbReference type="NCBI Taxonomy" id="1240361"/>
    <lineage>
        <taxon>Eukaryota</taxon>
        <taxon>Viridiplantae</taxon>
        <taxon>Streptophyta</taxon>
        <taxon>Embryophyta</taxon>
        <taxon>Tracheophyta</taxon>
        <taxon>Spermatophyta</taxon>
        <taxon>Magnoliopsida</taxon>
        <taxon>eudicotyledons</taxon>
        <taxon>Gunneridae</taxon>
        <taxon>Pentapetalae</taxon>
        <taxon>rosids</taxon>
        <taxon>malvids</taxon>
        <taxon>Brassicales</taxon>
        <taxon>Brassicaceae</taxon>
        <taxon>Camelineae</taxon>
        <taxon>Arabidopsis</taxon>
    </lineage>
</organism>
<dbReference type="AlphaFoldDB" id="A0A8T2FMR2"/>
<proteinExistence type="predicted"/>
<evidence type="ECO:0000313" key="2">
    <source>
        <dbReference type="Proteomes" id="UP000694240"/>
    </source>
</evidence>
<dbReference type="EMBL" id="JAEFBK010000002">
    <property type="protein sequence ID" value="KAG7636134.1"/>
    <property type="molecule type" value="Genomic_DNA"/>
</dbReference>
<keyword evidence="2" id="KW-1185">Reference proteome</keyword>
<comment type="caution">
    <text evidence="1">The sequence shown here is derived from an EMBL/GenBank/DDBJ whole genome shotgun (WGS) entry which is preliminary data.</text>
</comment>
<reference evidence="1 2" key="1">
    <citation type="submission" date="2020-12" db="EMBL/GenBank/DDBJ databases">
        <title>Concerted genomic and epigenomic changes stabilize Arabidopsis allopolyploids.</title>
        <authorList>
            <person name="Chen Z."/>
        </authorList>
    </citation>
    <scope>NUCLEOTIDE SEQUENCE [LARGE SCALE GENOMIC DNA]</scope>
    <source>
        <strain evidence="1">Allo738</strain>
        <tissue evidence="1">Leaf</tissue>
    </source>
</reference>
<sequence length="34" mass="4166">MGSLAAREGERSWGDFEVREKKSVWRKERWVWVN</sequence>